<keyword evidence="5 7" id="KW-1133">Transmembrane helix</keyword>
<protein>
    <submittedName>
        <fullName evidence="8">MFS transporter</fullName>
    </submittedName>
</protein>
<keyword evidence="6 7" id="KW-0472">Membrane</keyword>
<evidence type="ECO:0000256" key="7">
    <source>
        <dbReference type="SAM" id="Phobius"/>
    </source>
</evidence>
<dbReference type="Pfam" id="PF07690">
    <property type="entry name" value="MFS_1"/>
    <property type="match status" value="1"/>
</dbReference>
<feature type="transmembrane region" description="Helical" evidence="7">
    <location>
        <begin position="301"/>
        <end position="325"/>
    </location>
</feature>
<evidence type="ECO:0000256" key="3">
    <source>
        <dbReference type="ARBA" id="ARBA00022475"/>
    </source>
</evidence>
<dbReference type="InterPro" id="IPR050171">
    <property type="entry name" value="MFS_Transporters"/>
</dbReference>
<evidence type="ECO:0000313" key="8">
    <source>
        <dbReference type="EMBL" id="GGP52158.1"/>
    </source>
</evidence>
<dbReference type="AlphaFoldDB" id="A0A918EDZ3"/>
<reference evidence="8" key="2">
    <citation type="submission" date="2020-09" db="EMBL/GenBank/DDBJ databases">
        <authorList>
            <person name="Sun Q."/>
            <person name="Ohkuma M."/>
        </authorList>
    </citation>
    <scope>NUCLEOTIDE SEQUENCE</scope>
    <source>
        <strain evidence="8">JCM 3313</strain>
    </source>
</reference>
<accession>A0A918EDZ3</accession>
<evidence type="ECO:0000256" key="6">
    <source>
        <dbReference type="ARBA" id="ARBA00023136"/>
    </source>
</evidence>
<sequence>MVVVLERAAGWQRRLMWGRGVSALGDGLWFTTWALYFTRVAGFPPVVVGVGMTVAGACGLLAAVPLGALADRLDPRRVLVAITGVRAVAMACYLLVDSTWAFLVVTVAFVALANGGNAARTALVSALVSDDDERVAVLARQRVAQHVGYAAGAGLGALVLSVDQPGVYHLSIAGNAVSFLVLAAVTVSLPSPGVAVRRPSARTALRDLPYLAVTAVTAVLSLCWAMLSTGLPLWIAATGLPLSLSGAVVVLSSVGIAALQVAATRLATSTTRAARTAVGAGVALAASCLLLAVTGSTGTGVGVGIVLIAALLHLAGELGYVAAGWRLSISLMRPHAHGAYQGATEAATATAQMLAPSFFTVGLAGLGAGGWVLAAAVFLAAGAAVPALTRWAVRTR</sequence>
<evidence type="ECO:0000256" key="2">
    <source>
        <dbReference type="ARBA" id="ARBA00022448"/>
    </source>
</evidence>
<dbReference type="Proteomes" id="UP000639606">
    <property type="component" value="Unassembled WGS sequence"/>
</dbReference>
<comment type="subcellular location">
    <subcellularLocation>
        <location evidence="1">Cell membrane</location>
        <topology evidence="1">Multi-pass membrane protein</topology>
    </subcellularLocation>
</comment>
<dbReference type="Gene3D" id="1.20.1250.20">
    <property type="entry name" value="MFS general substrate transporter like domains"/>
    <property type="match status" value="1"/>
</dbReference>
<dbReference type="EMBL" id="BMRG01000004">
    <property type="protein sequence ID" value="GGP52158.1"/>
    <property type="molecule type" value="Genomic_DNA"/>
</dbReference>
<dbReference type="GO" id="GO:0005886">
    <property type="term" value="C:plasma membrane"/>
    <property type="evidence" value="ECO:0007669"/>
    <property type="project" value="UniProtKB-SubCell"/>
</dbReference>
<keyword evidence="9" id="KW-1185">Reference proteome</keyword>
<keyword evidence="2" id="KW-0813">Transport</keyword>
<name>A0A918EDZ3_9PSEU</name>
<dbReference type="SUPFAM" id="SSF103473">
    <property type="entry name" value="MFS general substrate transporter"/>
    <property type="match status" value="1"/>
</dbReference>
<keyword evidence="4 7" id="KW-0812">Transmembrane</keyword>
<dbReference type="GO" id="GO:0022857">
    <property type="term" value="F:transmembrane transporter activity"/>
    <property type="evidence" value="ECO:0007669"/>
    <property type="project" value="InterPro"/>
</dbReference>
<feature type="transmembrane region" description="Helical" evidence="7">
    <location>
        <begin position="43"/>
        <end position="66"/>
    </location>
</feature>
<reference evidence="8" key="1">
    <citation type="journal article" date="2014" name="Int. J. Syst. Evol. Microbiol.">
        <title>Complete genome sequence of Corynebacterium casei LMG S-19264T (=DSM 44701T), isolated from a smear-ripened cheese.</title>
        <authorList>
            <consortium name="US DOE Joint Genome Institute (JGI-PGF)"/>
            <person name="Walter F."/>
            <person name="Albersmeier A."/>
            <person name="Kalinowski J."/>
            <person name="Ruckert C."/>
        </authorList>
    </citation>
    <scope>NUCLEOTIDE SEQUENCE</scope>
    <source>
        <strain evidence="8">JCM 3313</strain>
    </source>
</reference>
<evidence type="ECO:0000256" key="5">
    <source>
        <dbReference type="ARBA" id="ARBA00022989"/>
    </source>
</evidence>
<feature type="transmembrane region" description="Helical" evidence="7">
    <location>
        <begin position="273"/>
        <end position="295"/>
    </location>
</feature>
<keyword evidence="3" id="KW-1003">Cell membrane</keyword>
<dbReference type="PANTHER" id="PTHR23517:SF2">
    <property type="entry name" value="MULTIDRUG RESISTANCE PROTEIN MDTH"/>
    <property type="match status" value="1"/>
</dbReference>
<evidence type="ECO:0000256" key="4">
    <source>
        <dbReference type="ARBA" id="ARBA00022692"/>
    </source>
</evidence>
<dbReference type="InterPro" id="IPR036259">
    <property type="entry name" value="MFS_trans_sf"/>
</dbReference>
<comment type="caution">
    <text evidence="8">The sequence shown here is derived from an EMBL/GenBank/DDBJ whole genome shotgun (WGS) entry which is preliminary data.</text>
</comment>
<dbReference type="RefSeq" id="WP_189223431.1">
    <property type="nucleotide sequence ID" value="NZ_BMRG01000004.1"/>
</dbReference>
<feature type="transmembrane region" description="Helical" evidence="7">
    <location>
        <begin position="102"/>
        <end position="123"/>
    </location>
</feature>
<organism evidence="8 9">
    <name type="scientific">Saccharothrix coeruleofusca</name>
    <dbReference type="NCBI Taxonomy" id="33919"/>
    <lineage>
        <taxon>Bacteria</taxon>
        <taxon>Bacillati</taxon>
        <taxon>Actinomycetota</taxon>
        <taxon>Actinomycetes</taxon>
        <taxon>Pseudonocardiales</taxon>
        <taxon>Pseudonocardiaceae</taxon>
        <taxon>Saccharothrix</taxon>
    </lineage>
</organism>
<feature type="transmembrane region" description="Helical" evidence="7">
    <location>
        <begin position="20"/>
        <end position="37"/>
    </location>
</feature>
<feature type="transmembrane region" description="Helical" evidence="7">
    <location>
        <begin position="233"/>
        <end position="261"/>
    </location>
</feature>
<feature type="transmembrane region" description="Helical" evidence="7">
    <location>
        <begin position="208"/>
        <end position="227"/>
    </location>
</feature>
<proteinExistence type="predicted"/>
<dbReference type="InterPro" id="IPR011701">
    <property type="entry name" value="MFS"/>
</dbReference>
<gene>
    <name evidence="8" type="ORF">GCM10010185_25300</name>
</gene>
<feature type="transmembrane region" description="Helical" evidence="7">
    <location>
        <begin position="168"/>
        <end position="187"/>
    </location>
</feature>
<evidence type="ECO:0000256" key="1">
    <source>
        <dbReference type="ARBA" id="ARBA00004651"/>
    </source>
</evidence>
<dbReference type="PANTHER" id="PTHR23517">
    <property type="entry name" value="RESISTANCE PROTEIN MDTM, PUTATIVE-RELATED-RELATED"/>
    <property type="match status" value="1"/>
</dbReference>
<evidence type="ECO:0000313" key="9">
    <source>
        <dbReference type="Proteomes" id="UP000639606"/>
    </source>
</evidence>